<proteinExistence type="predicted"/>
<dbReference type="SUPFAM" id="SSF47413">
    <property type="entry name" value="lambda repressor-like DNA-binding domains"/>
    <property type="match status" value="1"/>
</dbReference>
<dbReference type="OrthoDB" id="9804758at2"/>
<dbReference type="Gene3D" id="3.40.190.10">
    <property type="entry name" value="Periplasmic binding protein-like II"/>
    <property type="match status" value="1"/>
</dbReference>
<name>B7KBZ1_GLOC7</name>
<reference evidence="3" key="1">
    <citation type="journal article" date="2011" name="MBio">
        <title>Novel metabolic attributes of the genus Cyanothece, comprising a group of unicellular nitrogen-fixing Cyanobacteria.</title>
        <authorList>
            <person name="Bandyopadhyay A."/>
            <person name="Elvitigala T."/>
            <person name="Welsh E."/>
            <person name="Stockel J."/>
            <person name="Liberton M."/>
            <person name="Min H."/>
            <person name="Sherman L.A."/>
            <person name="Pakrasi H.B."/>
        </authorList>
    </citation>
    <scope>NUCLEOTIDE SEQUENCE [LARGE SCALE GENOMIC DNA]</scope>
    <source>
        <strain evidence="3">PCC 7424</strain>
    </source>
</reference>
<dbReference type="HOGENOM" id="CLU_041548_0_0_3"/>
<dbReference type="STRING" id="65393.PCC7424_0346"/>
<dbReference type="PANTHER" id="PTHR38431">
    <property type="entry name" value="BLL2305 PROTEIN"/>
    <property type="match status" value="1"/>
</dbReference>
<dbReference type="SMART" id="SM00530">
    <property type="entry name" value="HTH_XRE"/>
    <property type="match status" value="1"/>
</dbReference>
<evidence type="ECO:0000259" key="1">
    <source>
        <dbReference type="PROSITE" id="PS50943"/>
    </source>
</evidence>
<dbReference type="GO" id="GO:0003677">
    <property type="term" value="F:DNA binding"/>
    <property type="evidence" value="ECO:0007669"/>
    <property type="project" value="InterPro"/>
</dbReference>
<keyword evidence="3" id="KW-1185">Reference proteome</keyword>
<dbReference type="Gene3D" id="1.10.260.40">
    <property type="entry name" value="lambda repressor-like DNA-binding domains"/>
    <property type="match status" value="1"/>
</dbReference>
<dbReference type="PANTHER" id="PTHR38431:SF1">
    <property type="entry name" value="BLL2305 PROTEIN"/>
    <property type="match status" value="1"/>
</dbReference>
<dbReference type="EMBL" id="CP001291">
    <property type="protein sequence ID" value="ACK68814.1"/>
    <property type="molecule type" value="Genomic_DNA"/>
</dbReference>
<dbReference type="KEGG" id="cyc:PCC7424_0346"/>
<feature type="domain" description="HTH cro/C1-type" evidence="1">
    <location>
        <begin position="11"/>
        <end position="65"/>
    </location>
</feature>
<dbReference type="CDD" id="cd00093">
    <property type="entry name" value="HTH_XRE"/>
    <property type="match status" value="1"/>
</dbReference>
<dbReference type="Proteomes" id="UP000002384">
    <property type="component" value="Chromosome"/>
</dbReference>
<dbReference type="AlphaFoldDB" id="B7KBZ1"/>
<evidence type="ECO:0000313" key="2">
    <source>
        <dbReference type="EMBL" id="ACK68814.1"/>
    </source>
</evidence>
<sequence length="377" mass="41753">MKQDRELRNNIKQIRTRLGLSQQDLAQVAGVSRQAISGVESGQYAPSATVALRLAKALGCRVEDLFWLDNDETMIEAFPTSTVPIAQPFRLTLAQVGSKLIAYPLIKDDAFRTEIIAADGEGWRDTEDSTIKVKLWREPEVLNHTVVIAGCTPVLSLWANVAQRWYPDLRVYWSFANSMDALHRLARGEVHIAGVHLYDPASNSYNESFAKKVLSNHSAVLINLGIWEEGLLVQPGNPKQIKTITQLADSHLKIINRESGSGSRQLLEHLLQEAQISPTQVQGFDQIVNSHVAVAQAIASGAVDAGVSTRALATAFELEFIPLQKTRYDLVTFEEYLQHPPVQQMLNILGHHRLHSQLVALGGYDTSQTGEIVARID</sequence>
<protein>
    <submittedName>
        <fullName evidence="2">Transcriptional regulator of molybdate metabolism, XRE family</fullName>
    </submittedName>
</protein>
<accession>B7KBZ1</accession>
<gene>
    <name evidence="2" type="ordered locus">PCC7424_0346</name>
</gene>
<dbReference type="SUPFAM" id="SSF53850">
    <property type="entry name" value="Periplasmic binding protein-like II"/>
    <property type="match status" value="1"/>
</dbReference>
<dbReference type="PROSITE" id="PS50943">
    <property type="entry name" value="HTH_CROC1"/>
    <property type="match status" value="1"/>
</dbReference>
<dbReference type="InterPro" id="IPR010982">
    <property type="entry name" value="Lambda_DNA-bd_dom_sf"/>
</dbReference>
<dbReference type="eggNOG" id="COG1910">
    <property type="taxonomic scope" value="Bacteria"/>
</dbReference>
<evidence type="ECO:0000313" key="3">
    <source>
        <dbReference type="Proteomes" id="UP000002384"/>
    </source>
</evidence>
<dbReference type="RefSeq" id="WP_012597764.1">
    <property type="nucleotide sequence ID" value="NC_011729.1"/>
</dbReference>
<dbReference type="InterPro" id="IPR001387">
    <property type="entry name" value="Cro/C1-type_HTH"/>
</dbReference>
<dbReference type="Pfam" id="PF01381">
    <property type="entry name" value="HTH_3"/>
    <property type="match status" value="1"/>
</dbReference>
<organism evidence="2 3">
    <name type="scientific">Gloeothece citriformis (strain PCC 7424)</name>
    <name type="common">Cyanothece sp. (strain PCC 7424)</name>
    <dbReference type="NCBI Taxonomy" id="65393"/>
    <lineage>
        <taxon>Bacteria</taxon>
        <taxon>Bacillati</taxon>
        <taxon>Cyanobacteriota</taxon>
        <taxon>Cyanophyceae</taxon>
        <taxon>Oscillatoriophycideae</taxon>
        <taxon>Chroococcales</taxon>
        <taxon>Aphanothecaceae</taxon>
        <taxon>Gloeothece</taxon>
        <taxon>Gloeothece citriformis</taxon>
    </lineage>
</organism>
<dbReference type="Pfam" id="PF12727">
    <property type="entry name" value="PBP_like"/>
    <property type="match status" value="1"/>
</dbReference>
<dbReference type="eggNOG" id="COG1476">
    <property type="taxonomic scope" value="Bacteria"/>
</dbReference>
<dbReference type="InterPro" id="IPR024370">
    <property type="entry name" value="PBP_domain"/>
</dbReference>